<keyword evidence="4" id="KW-1185">Reference proteome</keyword>
<accession>A0A8J7U4X4</accession>
<dbReference type="GO" id="GO:0008168">
    <property type="term" value="F:methyltransferase activity"/>
    <property type="evidence" value="ECO:0007669"/>
    <property type="project" value="UniProtKB-KW"/>
</dbReference>
<evidence type="ECO:0000259" key="2">
    <source>
        <dbReference type="Pfam" id="PF13649"/>
    </source>
</evidence>
<comment type="caution">
    <text evidence="3">The sequence shown here is derived from an EMBL/GenBank/DDBJ whole genome shotgun (WGS) entry which is preliminary data.</text>
</comment>
<keyword evidence="3" id="KW-0489">Methyltransferase</keyword>
<dbReference type="GO" id="GO:0032259">
    <property type="term" value="P:methylation"/>
    <property type="evidence" value="ECO:0007669"/>
    <property type="project" value="UniProtKB-KW"/>
</dbReference>
<dbReference type="PANTHER" id="PTHR43861">
    <property type="entry name" value="TRANS-ACONITATE 2-METHYLTRANSFERASE-RELATED"/>
    <property type="match status" value="1"/>
</dbReference>
<sequence length="203" mass="21985">MNEQKPYLQDIWESYYQQADGTIADPEPLLIEWVAPLSPGRAVDLGAGDGANALWLAQQGWQVTAVDYASQALNAAGERAAANGLDLRICVGDLLAFQPEQPVDLVFFGYIHLPAEQRARMLQQAAAMLSPGGTMIYVGITDMEPPIDEVPADLFAPLSEVVADLPPTLTAICSEQQKKKVSYDGSDHEHTGVLLVARRDPRG</sequence>
<dbReference type="EMBL" id="JAFREP010000021">
    <property type="protein sequence ID" value="MBO1321107.1"/>
    <property type="molecule type" value="Genomic_DNA"/>
</dbReference>
<evidence type="ECO:0000256" key="1">
    <source>
        <dbReference type="ARBA" id="ARBA00022679"/>
    </source>
</evidence>
<gene>
    <name evidence="3" type="ORF">J3U88_21690</name>
</gene>
<protein>
    <submittedName>
        <fullName evidence="3">Class I SAM-dependent methyltransferase</fullName>
    </submittedName>
</protein>
<dbReference type="SUPFAM" id="SSF53335">
    <property type="entry name" value="S-adenosyl-L-methionine-dependent methyltransferases"/>
    <property type="match status" value="1"/>
</dbReference>
<dbReference type="Pfam" id="PF13649">
    <property type="entry name" value="Methyltransf_25"/>
    <property type="match status" value="1"/>
</dbReference>
<dbReference type="Gene3D" id="3.40.50.150">
    <property type="entry name" value="Vaccinia Virus protein VP39"/>
    <property type="match status" value="1"/>
</dbReference>
<proteinExistence type="predicted"/>
<reference evidence="3" key="1">
    <citation type="submission" date="2021-03" db="EMBL/GenBank/DDBJ databases">
        <authorList>
            <person name="Wang G."/>
        </authorList>
    </citation>
    <scope>NUCLEOTIDE SEQUENCE</scope>
    <source>
        <strain evidence="3">KCTC 12899</strain>
    </source>
</reference>
<dbReference type="InterPro" id="IPR029063">
    <property type="entry name" value="SAM-dependent_MTases_sf"/>
</dbReference>
<dbReference type="AlphaFoldDB" id="A0A8J7U4X4"/>
<name>A0A8J7U4X4_9BACT</name>
<dbReference type="InterPro" id="IPR041698">
    <property type="entry name" value="Methyltransf_25"/>
</dbReference>
<dbReference type="CDD" id="cd02440">
    <property type="entry name" value="AdoMet_MTases"/>
    <property type="match status" value="1"/>
</dbReference>
<dbReference type="Proteomes" id="UP000664417">
    <property type="component" value="Unassembled WGS sequence"/>
</dbReference>
<feature type="domain" description="Methyltransferase" evidence="2">
    <location>
        <begin position="43"/>
        <end position="133"/>
    </location>
</feature>
<organism evidence="3 4">
    <name type="scientific">Acanthopleuribacter pedis</name>
    <dbReference type="NCBI Taxonomy" id="442870"/>
    <lineage>
        <taxon>Bacteria</taxon>
        <taxon>Pseudomonadati</taxon>
        <taxon>Acidobacteriota</taxon>
        <taxon>Holophagae</taxon>
        <taxon>Acanthopleuribacterales</taxon>
        <taxon>Acanthopleuribacteraceae</taxon>
        <taxon>Acanthopleuribacter</taxon>
    </lineage>
</organism>
<dbReference type="RefSeq" id="WP_207861079.1">
    <property type="nucleotide sequence ID" value="NZ_JAFREP010000021.1"/>
</dbReference>
<evidence type="ECO:0000313" key="3">
    <source>
        <dbReference type="EMBL" id="MBO1321107.1"/>
    </source>
</evidence>
<dbReference type="PANTHER" id="PTHR43861:SF3">
    <property type="entry name" value="PUTATIVE (AFU_ORTHOLOGUE AFUA_2G14390)-RELATED"/>
    <property type="match status" value="1"/>
</dbReference>
<keyword evidence="1" id="KW-0808">Transferase</keyword>
<evidence type="ECO:0000313" key="4">
    <source>
        <dbReference type="Proteomes" id="UP000664417"/>
    </source>
</evidence>